<feature type="chain" id="PRO_5031404882" description="DUF2207 domain-containing protein" evidence="2">
    <location>
        <begin position="30"/>
        <end position="564"/>
    </location>
</feature>
<evidence type="ECO:0008006" key="7">
    <source>
        <dbReference type="Google" id="ProtNLM"/>
    </source>
</evidence>
<dbReference type="InterPro" id="IPR018702">
    <property type="entry name" value="DUF2207"/>
</dbReference>
<protein>
    <recommendedName>
        <fullName evidence="7">DUF2207 domain-containing protein</fullName>
    </recommendedName>
</protein>
<dbReference type="Proteomes" id="UP000527616">
    <property type="component" value="Unassembled WGS sequence"/>
</dbReference>
<feature type="transmembrane region" description="Helical" evidence="1">
    <location>
        <begin position="413"/>
        <end position="432"/>
    </location>
</feature>
<name>A0A7Z0DA50_9ACTN</name>
<reference evidence="5 6" key="1">
    <citation type="submission" date="2020-07" db="EMBL/GenBank/DDBJ databases">
        <title>Sequencing the genomes of 1000 actinobacteria strains.</title>
        <authorList>
            <person name="Klenk H.-P."/>
        </authorList>
    </citation>
    <scope>NUCLEOTIDE SEQUENCE [LARGE SCALE GENOMIC DNA]</scope>
    <source>
        <strain evidence="5 6">DSM 103164</strain>
    </source>
</reference>
<dbReference type="AlphaFoldDB" id="A0A7Z0DA50"/>
<keyword evidence="6" id="KW-1185">Reference proteome</keyword>
<dbReference type="EMBL" id="JACBZS010000001">
    <property type="protein sequence ID" value="NYI71589.1"/>
    <property type="molecule type" value="Genomic_DNA"/>
</dbReference>
<sequence>MIAKRARRARLLIPLALLAWFVALLPAQAAPGDVATMDVQARLEPSGLLNVEQTLTFDGSPPAELTQRIATRESTVGDADYVYTISDVTARAGDRDLAPRVNPVGDAVEIVVPTEGVTGPVTMSYRVAGAVQGRIDGEQLTWRMLQGLSVPVGQITGEVRVPGLFRSLDCKAGPPNATASCRSFSGGTGADPVPTFTDGPRGAGEVVTVQVLFPPGAVEVNEQLDYRWTLGRAFSAGPLQLGLAAALLALGGIAVYLLHRRTGVDRAGGTKVIAVAEFVPVGKGEADFRVTSDVRPGEVGSLVDERVDPIDVVATVVDLAVRGHLLITELPARSAYAAADWSFTRRDDADDDSLQPYERRLLDAVAPADGTEVLVSNVGSRVNDAIAEVQSELYGEMVANGWYERRPDSIRNVWHRGALIFLVGAVALTAVLAAFTTFGLVGLAAILLGLGLLFVAQEMPARTPKGTATLRGLEVLAGELQTRPTDEAPKGKELATISKLLPYAVVLGGAERWVDAMVAADDDPDEPDPTDLSWYHAPDTWYLRDLPDSLRNFLVSLAGQLFSR</sequence>
<evidence type="ECO:0000256" key="2">
    <source>
        <dbReference type="SAM" id="SignalP"/>
    </source>
</evidence>
<keyword evidence="2" id="KW-0732">Signal</keyword>
<gene>
    <name evidence="5" type="ORF">GGQ54_002149</name>
</gene>
<dbReference type="InterPro" id="IPR048389">
    <property type="entry name" value="YciQ-like_C"/>
</dbReference>
<feature type="domain" description="DUF2207" evidence="3">
    <location>
        <begin position="34"/>
        <end position="213"/>
    </location>
</feature>
<evidence type="ECO:0000256" key="1">
    <source>
        <dbReference type="SAM" id="Phobius"/>
    </source>
</evidence>
<keyword evidence="1" id="KW-1133">Transmembrane helix</keyword>
<dbReference type="Pfam" id="PF20990">
    <property type="entry name" value="DUF2207_C"/>
    <property type="match status" value="1"/>
</dbReference>
<feature type="domain" description="Predicted membrane protein YciQ-like C-terminal" evidence="4">
    <location>
        <begin position="292"/>
        <end position="517"/>
    </location>
</feature>
<feature type="transmembrane region" description="Helical" evidence="1">
    <location>
        <begin position="239"/>
        <end position="258"/>
    </location>
</feature>
<evidence type="ECO:0000259" key="4">
    <source>
        <dbReference type="Pfam" id="PF20990"/>
    </source>
</evidence>
<dbReference type="RefSeq" id="WP_179445396.1">
    <property type="nucleotide sequence ID" value="NZ_JACBZS010000001.1"/>
</dbReference>
<accession>A0A7Z0DA50</accession>
<keyword evidence="1" id="KW-0472">Membrane</keyword>
<proteinExistence type="predicted"/>
<evidence type="ECO:0000313" key="6">
    <source>
        <dbReference type="Proteomes" id="UP000527616"/>
    </source>
</evidence>
<evidence type="ECO:0000259" key="3">
    <source>
        <dbReference type="Pfam" id="PF09972"/>
    </source>
</evidence>
<feature type="transmembrane region" description="Helical" evidence="1">
    <location>
        <begin position="438"/>
        <end position="456"/>
    </location>
</feature>
<evidence type="ECO:0000313" key="5">
    <source>
        <dbReference type="EMBL" id="NYI71589.1"/>
    </source>
</evidence>
<keyword evidence="1" id="KW-0812">Transmembrane</keyword>
<feature type="signal peptide" evidence="2">
    <location>
        <begin position="1"/>
        <end position="29"/>
    </location>
</feature>
<comment type="caution">
    <text evidence="5">The sequence shown here is derived from an EMBL/GenBank/DDBJ whole genome shotgun (WGS) entry which is preliminary data.</text>
</comment>
<organism evidence="5 6">
    <name type="scientific">Naumannella cuiyingiana</name>
    <dbReference type="NCBI Taxonomy" id="1347891"/>
    <lineage>
        <taxon>Bacteria</taxon>
        <taxon>Bacillati</taxon>
        <taxon>Actinomycetota</taxon>
        <taxon>Actinomycetes</taxon>
        <taxon>Propionibacteriales</taxon>
        <taxon>Propionibacteriaceae</taxon>
        <taxon>Naumannella</taxon>
    </lineage>
</organism>
<dbReference type="Pfam" id="PF09972">
    <property type="entry name" value="DUF2207"/>
    <property type="match status" value="1"/>
</dbReference>